<dbReference type="EMBL" id="CM002297">
    <property type="protein sequence ID" value="ESW07190.1"/>
    <property type="molecule type" value="Genomic_DNA"/>
</dbReference>
<feature type="region of interest" description="Disordered" evidence="1">
    <location>
        <begin position="557"/>
        <end position="600"/>
    </location>
</feature>
<dbReference type="OrthoDB" id="1741262at2759"/>
<feature type="compositionally biased region" description="Acidic residues" evidence="1">
    <location>
        <begin position="518"/>
        <end position="537"/>
    </location>
</feature>
<dbReference type="InterPro" id="IPR007021">
    <property type="entry name" value="DUF659"/>
</dbReference>
<keyword evidence="4" id="KW-1185">Reference proteome</keyword>
<evidence type="ECO:0000259" key="2">
    <source>
        <dbReference type="Pfam" id="PF04937"/>
    </source>
</evidence>
<evidence type="ECO:0000313" key="4">
    <source>
        <dbReference type="Proteomes" id="UP000000226"/>
    </source>
</evidence>
<dbReference type="PANTHER" id="PTHR32166:SF122">
    <property type="entry name" value="OS09G0499600 PROTEIN"/>
    <property type="match status" value="1"/>
</dbReference>
<name>V7APG8_PHAVU</name>
<organism evidence="3 4">
    <name type="scientific">Phaseolus vulgaris</name>
    <name type="common">Kidney bean</name>
    <name type="synonym">French bean</name>
    <dbReference type="NCBI Taxonomy" id="3885"/>
    <lineage>
        <taxon>Eukaryota</taxon>
        <taxon>Viridiplantae</taxon>
        <taxon>Streptophyta</taxon>
        <taxon>Embryophyta</taxon>
        <taxon>Tracheophyta</taxon>
        <taxon>Spermatophyta</taxon>
        <taxon>Magnoliopsida</taxon>
        <taxon>eudicotyledons</taxon>
        <taxon>Gunneridae</taxon>
        <taxon>Pentapetalae</taxon>
        <taxon>rosids</taxon>
        <taxon>fabids</taxon>
        <taxon>Fabales</taxon>
        <taxon>Fabaceae</taxon>
        <taxon>Papilionoideae</taxon>
        <taxon>50 kb inversion clade</taxon>
        <taxon>NPAAA clade</taxon>
        <taxon>indigoferoid/millettioid clade</taxon>
        <taxon>Phaseoleae</taxon>
        <taxon>Phaseolus</taxon>
    </lineage>
</organism>
<reference evidence="4" key="1">
    <citation type="journal article" date="2014" name="Nat. Genet.">
        <title>A reference genome for common bean and genome-wide analysis of dual domestications.</title>
        <authorList>
            <person name="Schmutz J."/>
            <person name="McClean P.E."/>
            <person name="Mamidi S."/>
            <person name="Wu G.A."/>
            <person name="Cannon S.B."/>
            <person name="Grimwood J."/>
            <person name="Jenkins J."/>
            <person name="Shu S."/>
            <person name="Song Q."/>
            <person name="Chavarro C."/>
            <person name="Torres-Torres M."/>
            <person name="Geffroy V."/>
            <person name="Moghaddam S.M."/>
            <person name="Gao D."/>
            <person name="Abernathy B."/>
            <person name="Barry K."/>
            <person name="Blair M."/>
            <person name="Brick M.A."/>
            <person name="Chovatia M."/>
            <person name="Gepts P."/>
            <person name="Goodstein D.M."/>
            <person name="Gonzales M."/>
            <person name="Hellsten U."/>
            <person name="Hyten D.L."/>
            <person name="Jia G."/>
            <person name="Kelly J.D."/>
            <person name="Kudrna D."/>
            <person name="Lee R."/>
            <person name="Richard M.M."/>
            <person name="Miklas P.N."/>
            <person name="Osorno J.M."/>
            <person name="Rodrigues J."/>
            <person name="Thareau V."/>
            <person name="Urrea C.A."/>
            <person name="Wang M."/>
            <person name="Yu Y."/>
            <person name="Zhang M."/>
            <person name="Wing R.A."/>
            <person name="Cregan P.B."/>
            <person name="Rokhsar D.S."/>
            <person name="Jackson S.A."/>
        </authorList>
    </citation>
    <scope>NUCLEOTIDE SEQUENCE [LARGE SCALE GENOMIC DNA]</scope>
    <source>
        <strain evidence="4">cv. G19833</strain>
    </source>
</reference>
<dbReference type="Pfam" id="PF04937">
    <property type="entry name" value="DUF659"/>
    <property type="match status" value="1"/>
</dbReference>
<protein>
    <recommendedName>
        <fullName evidence="2">DUF659 domain-containing protein</fullName>
    </recommendedName>
</protein>
<feature type="compositionally biased region" description="Basic and acidic residues" evidence="1">
    <location>
        <begin position="580"/>
        <end position="592"/>
    </location>
</feature>
<dbReference type="AlphaFoldDB" id="V7APG8"/>
<dbReference type="SUPFAM" id="SSF53098">
    <property type="entry name" value="Ribonuclease H-like"/>
    <property type="match status" value="1"/>
</dbReference>
<dbReference type="STRING" id="3885.V7APG8"/>
<feature type="compositionally biased region" description="Basic and acidic residues" evidence="1">
    <location>
        <begin position="8"/>
        <end position="20"/>
    </location>
</feature>
<accession>V7APG8</accession>
<feature type="region of interest" description="Disordered" evidence="1">
    <location>
        <begin position="516"/>
        <end position="537"/>
    </location>
</feature>
<gene>
    <name evidence="3" type="ORF">PHAVU_010G109100g</name>
</gene>
<dbReference type="PANTHER" id="PTHR32166">
    <property type="entry name" value="OSJNBA0013A04.12 PROTEIN"/>
    <property type="match status" value="1"/>
</dbReference>
<dbReference type="OMA" id="PMININD"/>
<dbReference type="Proteomes" id="UP000000226">
    <property type="component" value="Chromosome 10"/>
</dbReference>
<dbReference type="eggNOG" id="ENOG502QUNQ">
    <property type="taxonomic scope" value="Eukaryota"/>
</dbReference>
<dbReference type="InterPro" id="IPR012337">
    <property type="entry name" value="RNaseH-like_sf"/>
</dbReference>
<dbReference type="Gramene" id="ESW07190">
    <property type="protein sequence ID" value="ESW07190"/>
    <property type="gene ID" value="PHAVU_010G109100g"/>
</dbReference>
<feature type="region of interest" description="Disordered" evidence="1">
    <location>
        <begin position="1"/>
        <end position="24"/>
    </location>
</feature>
<evidence type="ECO:0000256" key="1">
    <source>
        <dbReference type="SAM" id="MobiDB-lite"/>
    </source>
</evidence>
<proteinExistence type="predicted"/>
<sequence length="610" mass="70943">MNSMGDSDNTRKRSSQEETRYSSNIFKRRGTQTTINSILKKSEREEACQAIALFFYNNAIPFDVANSEEFKRMIDLVSKQGVGFKPPSYHEIRVKYLKQEVEKTNLILEEHKLFWKKTGCTIMIDGWTDRKRRTILNFLVNSPRGTVFLKSIDASNICKTTEKNFKIMDELVEEVGEENVIQIVIDNAANYKAAGELLMQKRKNLYWTPCATHCIVLMLKDFEKKIPLHHETIANGKKIKTFIYSRSDLISLLHKYTTGTDLIKPTNTRFVTSYLTLGCLNENKGSLIRMFTSKEWQSSPFVKTKDGQFVENLILDKGFWKNISNCLRGALPLIKVLGMVDSYEKEAMGFIYEEMNIAKKKNTNYTPFWEIIDQIWDNQLHRPLHAAGYYFNPMLHYHPEFEAGYKVKRGMYDCLERLVGDIDEMSKIDFQMESFKSKYGLFGSQIAQHALKTKTPSQWWESYGDEYPELQRFAITVHTKKRNRFQRTMNDVVFVMTNSRLMKKKDVRKTKDYNIDDFSSDDEWNGEENETNSSLDDLDEDIIDGLDEDILFEVEEDDASRGGVATSMNDLEVPPNANNDEGHGRDDINENEDHLEDDDYPMININDLFR</sequence>
<feature type="domain" description="DUF659" evidence="2">
    <location>
        <begin position="87"/>
        <end position="239"/>
    </location>
</feature>
<evidence type="ECO:0000313" key="3">
    <source>
        <dbReference type="EMBL" id="ESW07190.1"/>
    </source>
</evidence>